<evidence type="ECO:0000256" key="1">
    <source>
        <dbReference type="SAM" id="SignalP"/>
    </source>
</evidence>
<keyword evidence="1" id="KW-0732">Signal</keyword>
<accession>A0A839SGR3</accession>
<evidence type="ECO:0000313" key="2">
    <source>
        <dbReference type="EMBL" id="MBB3056708.1"/>
    </source>
</evidence>
<dbReference type="AlphaFoldDB" id="A0A839SGR3"/>
<proteinExistence type="predicted"/>
<reference evidence="2" key="1">
    <citation type="submission" date="2020-08" db="EMBL/GenBank/DDBJ databases">
        <title>Genomic Encyclopedia of Type Strains, Phase III (KMG-III): the genomes of soil and plant-associated and newly described type strains.</title>
        <authorList>
            <person name="Whitman W."/>
        </authorList>
    </citation>
    <scope>NUCLEOTIDE SEQUENCE [LARGE SCALE GENOMIC DNA]</scope>
    <source>
        <strain evidence="2">CECT 8628</strain>
    </source>
</reference>
<dbReference type="OrthoDB" id="680837at2"/>
<sequence>MRKISLTIIAWFAFLSSVFSQSGSADSNPILYSSGASSSILPVFTYTEVTHGSQYLFDDWVKGVLISTDGTVYNDPSYGFAYNKVDGALLFTKDRKSAIQVDDSKIKSFTLYDKQDYPENFILMPIIDPAHFVQVIADGNKYKIYKLTITHFVKNNYHNEGMTSTGNNYDEYVDDYTYFVTMNGGAPQKMGLKKKSLREVFKNELDKLNSFFTTNDEPINDIYLRKLGDYLNK</sequence>
<gene>
    <name evidence="2" type="ORF">FHS11_003134</name>
</gene>
<dbReference type="Proteomes" id="UP000539265">
    <property type="component" value="Unassembled WGS sequence"/>
</dbReference>
<keyword evidence="3" id="KW-1185">Reference proteome</keyword>
<dbReference type="EMBL" id="JACHWX010000009">
    <property type="protein sequence ID" value="MBB3056708.1"/>
    <property type="molecule type" value="Genomic_DNA"/>
</dbReference>
<dbReference type="RefSeq" id="WP_096356151.1">
    <property type="nucleotide sequence ID" value="NZ_AP017313.1"/>
</dbReference>
<feature type="signal peptide" evidence="1">
    <location>
        <begin position="1"/>
        <end position="25"/>
    </location>
</feature>
<protein>
    <submittedName>
        <fullName evidence="2">Uncharacterized protein</fullName>
    </submittedName>
</protein>
<name>A0A839SGR3_9SPHI</name>
<evidence type="ECO:0000313" key="3">
    <source>
        <dbReference type="Proteomes" id="UP000539265"/>
    </source>
</evidence>
<comment type="caution">
    <text evidence="2">The sequence shown here is derived from an EMBL/GenBank/DDBJ whole genome shotgun (WGS) entry which is preliminary data.</text>
</comment>
<organism evidence="2 3">
    <name type="scientific">Mucilaginibacter gotjawali</name>
    <dbReference type="NCBI Taxonomy" id="1550579"/>
    <lineage>
        <taxon>Bacteria</taxon>
        <taxon>Pseudomonadati</taxon>
        <taxon>Bacteroidota</taxon>
        <taxon>Sphingobacteriia</taxon>
        <taxon>Sphingobacteriales</taxon>
        <taxon>Sphingobacteriaceae</taxon>
        <taxon>Mucilaginibacter</taxon>
    </lineage>
</organism>
<feature type="chain" id="PRO_5032835071" evidence="1">
    <location>
        <begin position="26"/>
        <end position="233"/>
    </location>
</feature>